<comment type="caution">
    <text evidence="1">The sequence shown here is derived from an EMBL/GenBank/DDBJ whole genome shotgun (WGS) entry which is preliminary data.</text>
</comment>
<feature type="non-terminal residue" evidence="1">
    <location>
        <position position="43"/>
    </location>
</feature>
<organism evidence="1">
    <name type="scientific">marine sediment metagenome</name>
    <dbReference type="NCBI Taxonomy" id="412755"/>
    <lineage>
        <taxon>unclassified sequences</taxon>
        <taxon>metagenomes</taxon>
        <taxon>ecological metagenomes</taxon>
    </lineage>
</organism>
<name>X0X816_9ZZZZ</name>
<proteinExistence type="predicted"/>
<accession>X0X816</accession>
<reference evidence="1" key="1">
    <citation type="journal article" date="2014" name="Front. Microbiol.">
        <title>High frequency of phylogenetically diverse reductive dehalogenase-homologous genes in deep subseafloor sedimentary metagenomes.</title>
        <authorList>
            <person name="Kawai M."/>
            <person name="Futagami T."/>
            <person name="Toyoda A."/>
            <person name="Takaki Y."/>
            <person name="Nishi S."/>
            <person name="Hori S."/>
            <person name="Arai W."/>
            <person name="Tsubouchi T."/>
            <person name="Morono Y."/>
            <person name="Uchiyama I."/>
            <person name="Ito T."/>
            <person name="Fujiyama A."/>
            <person name="Inagaki F."/>
            <person name="Takami H."/>
        </authorList>
    </citation>
    <scope>NUCLEOTIDE SEQUENCE</scope>
    <source>
        <strain evidence="1">Expedition CK06-06</strain>
    </source>
</reference>
<sequence>MYSLIRAFKRHYHKVVKAYSKVSDQGNFALNIKFDGKVLSAKN</sequence>
<dbReference type="AlphaFoldDB" id="X0X816"/>
<gene>
    <name evidence="1" type="ORF">S01H1_63893</name>
</gene>
<evidence type="ECO:0000313" key="1">
    <source>
        <dbReference type="EMBL" id="GAG39190.1"/>
    </source>
</evidence>
<dbReference type="EMBL" id="BARS01042077">
    <property type="protein sequence ID" value="GAG39190.1"/>
    <property type="molecule type" value="Genomic_DNA"/>
</dbReference>
<protein>
    <submittedName>
        <fullName evidence="1">Uncharacterized protein</fullName>
    </submittedName>
</protein>